<gene>
    <name evidence="3" type="ORF">O0I10_007951</name>
</gene>
<dbReference type="RefSeq" id="XP_058341297.1">
    <property type="nucleotide sequence ID" value="XM_058487959.1"/>
</dbReference>
<dbReference type="GeneID" id="83215358"/>
<organism evidence="3 4">
    <name type="scientific">Lichtheimia ornata</name>
    <dbReference type="NCBI Taxonomy" id="688661"/>
    <lineage>
        <taxon>Eukaryota</taxon>
        <taxon>Fungi</taxon>
        <taxon>Fungi incertae sedis</taxon>
        <taxon>Mucoromycota</taxon>
        <taxon>Mucoromycotina</taxon>
        <taxon>Mucoromycetes</taxon>
        <taxon>Mucorales</taxon>
        <taxon>Lichtheimiaceae</taxon>
        <taxon>Lichtheimia</taxon>
    </lineage>
</organism>
<dbReference type="GO" id="GO:0006808">
    <property type="term" value="P:regulation of nitrogen utilization"/>
    <property type="evidence" value="ECO:0007669"/>
    <property type="project" value="TreeGrafter"/>
</dbReference>
<dbReference type="GO" id="GO:0031930">
    <property type="term" value="P:mitochondria-nucleus signaling pathway"/>
    <property type="evidence" value="ECO:0007669"/>
    <property type="project" value="TreeGrafter"/>
</dbReference>
<feature type="region of interest" description="Disordered" evidence="1">
    <location>
        <begin position="255"/>
        <end position="283"/>
    </location>
</feature>
<dbReference type="GO" id="GO:0000122">
    <property type="term" value="P:negative regulation of transcription by RNA polymerase II"/>
    <property type="evidence" value="ECO:0007669"/>
    <property type="project" value="TreeGrafter"/>
</dbReference>
<feature type="compositionally biased region" description="Low complexity" evidence="1">
    <location>
        <begin position="173"/>
        <end position="185"/>
    </location>
</feature>
<comment type="caution">
    <text evidence="3">The sequence shown here is derived from an EMBL/GenBank/DDBJ whole genome shotgun (WGS) entry which is preliminary data.</text>
</comment>
<feature type="region of interest" description="Disordered" evidence="1">
    <location>
        <begin position="160"/>
        <end position="237"/>
    </location>
</feature>
<dbReference type="Proteomes" id="UP001234581">
    <property type="component" value="Unassembled WGS sequence"/>
</dbReference>
<sequence>MIQSLDVPVVSLAVPNIHKLNDITSDDLSCMWTVFTKCKDNLENGRRLENLSWRLWYRESLIEKAKEQHVRTPIPIQHSNAAEEDYFTYASSTSTSSTCSIPQTPRSLKHVSPSSFKRMISSLNTPIEPYPLPTVSQSNHKSNTITAAPATTLVERASKNDAIVPPPSPPPSATSQHQHHQLLPNNHHHHQQQQQQAKPPHTHTSKFYLSDEEEDEDEEEDTVHDVHDGADDDGFWSTVRSNDTDFILNDTCKKPAVSTIPPAKENPSTETNKTSSSTLPKNPFQKRIPPKIADHPPQQSLLTTMLVSKSTTPMVRPRRIIHSSRRGNKYQPCPPFTNDMDLSQSLRYCVDWEQRQNNTCTAGGSGLDSRVADDHPSILTSSYWESFQGW</sequence>
<dbReference type="Pfam" id="PF08550">
    <property type="entry name" value="GATA_AreA"/>
    <property type="match status" value="1"/>
</dbReference>
<protein>
    <recommendedName>
        <fullName evidence="2">Nitrogen regulatory protein areA GATA-like domain-containing protein</fullName>
    </recommendedName>
</protein>
<dbReference type="PANTHER" id="PTHR28014:SF1">
    <property type="entry name" value="NEGATIVE REGULATOR OF RAS-CAMP PATHWAY"/>
    <property type="match status" value="1"/>
</dbReference>
<dbReference type="InterPro" id="IPR053043">
    <property type="entry name" value="Ras-cAMP_regulatory"/>
</dbReference>
<evidence type="ECO:0000313" key="3">
    <source>
        <dbReference type="EMBL" id="KAJ8656384.1"/>
    </source>
</evidence>
<evidence type="ECO:0000313" key="4">
    <source>
        <dbReference type="Proteomes" id="UP001234581"/>
    </source>
</evidence>
<proteinExistence type="predicted"/>
<dbReference type="PANTHER" id="PTHR28014">
    <property type="entry name" value="NEGATIVE REGULATOR OF RAS-CAMP PATHWAY"/>
    <property type="match status" value="1"/>
</dbReference>
<keyword evidence="4" id="KW-1185">Reference proteome</keyword>
<name>A0AAD7V0D1_9FUNG</name>
<reference evidence="3 4" key="1">
    <citation type="submission" date="2023-03" db="EMBL/GenBank/DDBJ databases">
        <title>Genome sequence of Lichtheimia ornata CBS 291.66.</title>
        <authorList>
            <person name="Mohabir J.T."/>
            <person name="Shea T.P."/>
            <person name="Kurbessoian T."/>
            <person name="Berby B."/>
            <person name="Fontaine J."/>
            <person name="Livny J."/>
            <person name="Gnirke A."/>
            <person name="Stajich J.E."/>
            <person name="Cuomo C.A."/>
        </authorList>
    </citation>
    <scope>NUCLEOTIDE SEQUENCE [LARGE SCALE GENOMIC DNA]</scope>
    <source>
        <strain evidence="3">CBS 291.66</strain>
    </source>
</reference>
<dbReference type="AlphaFoldDB" id="A0AAD7V0D1"/>
<feature type="compositionally biased region" description="Polar residues" evidence="1">
    <location>
        <begin position="266"/>
        <end position="280"/>
    </location>
</feature>
<dbReference type="GO" id="GO:0005737">
    <property type="term" value="C:cytoplasm"/>
    <property type="evidence" value="ECO:0007669"/>
    <property type="project" value="TreeGrafter"/>
</dbReference>
<accession>A0AAD7V0D1</accession>
<dbReference type="EMBL" id="JARTCD010000040">
    <property type="protein sequence ID" value="KAJ8656384.1"/>
    <property type="molecule type" value="Genomic_DNA"/>
</dbReference>
<feature type="compositionally biased region" description="Acidic residues" evidence="1">
    <location>
        <begin position="210"/>
        <end position="222"/>
    </location>
</feature>
<evidence type="ECO:0000256" key="1">
    <source>
        <dbReference type="SAM" id="MobiDB-lite"/>
    </source>
</evidence>
<dbReference type="InterPro" id="IPR013860">
    <property type="entry name" value="AreA_GATA"/>
</dbReference>
<feature type="domain" description="Nitrogen regulatory protein areA GATA-like" evidence="2">
    <location>
        <begin position="31"/>
        <end position="58"/>
    </location>
</feature>
<evidence type="ECO:0000259" key="2">
    <source>
        <dbReference type="Pfam" id="PF08550"/>
    </source>
</evidence>